<organism evidence="2 3">
    <name type="scientific">Stylosanthes scabra</name>
    <dbReference type="NCBI Taxonomy" id="79078"/>
    <lineage>
        <taxon>Eukaryota</taxon>
        <taxon>Viridiplantae</taxon>
        <taxon>Streptophyta</taxon>
        <taxon>Embryophyta</taxon>
        <taxon>Tracheophyta</taxon>
        <taxon>Spermatophyta</taxon>
        <taxon>Magnoliopsida</taxon>
        <taxon>eudicotyledons</taxon>
        <taxon>Gunneridae</taxon>
        <taxon>Pentapetalae</taxon>
        <taxon>rosids</taxon>
        <taxon>fabids</taxon>
        <taxon>Fabales</taxon>
        <taxon>Fabaceae</taxon>
        <taxon>Papilionoideae</taxon>
        <taxon>50 kb inversion clade</taxon>
        <taxon>dalbergioids sensu lato</taxon>
        <taxon>Dalbergieae</taxon>
        <taxon>Pterocarpus clade</taxon>
        <taxon>Stylosanthes</taxon>
    </lineage>
</organism>
<dbReference type="EMBL" id="JASCZI010091793">
    <property type="protein sequence ID" value="MED6151227.1"/>
    <property type="molecule type" value="Genomic_DNA"/>
</dbReference>
<evidence type="ECO:0000256" key="1">
    <source>
        <dbReference type="SAM" id="MobiDB-lite"/>
    </source>
</evidence>
<name>A0ABU6TS48_9FABA</name>
<dbReference type="Proteomes" id="UP001341840">
    <property type="component" value="Unassembled WGS sequence"/>
</dbReference>
<feature type="compositionally biased region" description="Polar residues" evidence="1">
    <location>
        <begin position="9"/>
        <end position="19"/>
    </location>
</feature>
<proteinExistence type="predicted"/>
<feature type="region of interest" description="Disordered" evidence="1">
    <location>
        <begin position="39"/>
        <end position="89"/>
    </location>
</feature>
<evidence type="ECO:0000313" key="3">
    <source>
        <dbReference type="Proteomes" id="UP001341840"/>
    </source>
</evidence>
<evidence type="ECO:0000313" key="2">
    <source>
        <dbReference type="EMBL" id="MED6151227.1"/>
    </source>
</evidence>
<keyword evidence="3" id="KW-1185">Reference proteome</keyword>
<gene>
    <name evidence="2" type="ORF">PIB30_080458</name>
</gene>
<protein>
    <submittedName>
        <fullName evidence="2">Uncharacterized protein</fullName>
    </submittedName>
</protein>
<accession>A0ABU6TS48</accession>
<reference evidence="2 3" key="1">
    <citation type="journal article" date="2023" name="Plants (Basel)">
        <title>Bridging the Gap: Combining Genomics and Transcriptomics Approaches to Understand Stylosanthes scabra, an Orphan Legume from the Brazilian Caatinga.</title>
        <authorList>
            <person name="Ferreira-Neto J.R.C."/>
            <person name="da Silva M.D."/>
            <person name="Binneck E."/>
            <person name="de Melo N.F."/>
            <person name="da Silva R.H."/>
            <person name="de Melo A.L.T.M."/>
            <person name="Pandolfi V."/>
            <person name="Bustamante F.O."/>
            <person name="Brasileiro-Vidal A.C."/>
            <person name="Benko-Iseppon A.M."/>
        </authorList>
    </citation>
    <scope>NUCLEOTIDE SEQUENCE [LARGE SCALE GENOMIC DNA]</scope>
    <source>
        <tissue evidence="2">Leaves</tissue>
    </source>
</reference>
<comment type="caution">
    <text evidence="2">The sequence shown here is derived from an EMBL/GenBank/DDBJ whole genome shotgun (WGS) entry which is preliminary data.</text>
</comment>
<sequence length="118" mass="13759">MVEEEKVMQETNEQHNIVLSENDDASERVMQRRKMWIGETGNNAEGLNNARHEDSQQSMEMGIERHASRTRIQGEEDNAQAEEELKGKEDRSISLKELYLFQRFKSFLTKGKGKETKE</sequence>
<feature type="region of interest" description="Disordered" evidence="1">
    <location>
        <begin position="1"/>
        <end position="25"/>
    </location>
</feature>